<evidence type="ECO:0000313" key="1">
    <source>
        <dbReference type="EMBL" id="KIY68886.1"/>
    </source>
</evidence>
<name>A0A0D7BGV7_9AGAR</name>
<accession>A0A0D7BGV7</accession>
<dbReference type="AlphaFoldDB" id="A0A0D7BGV7"/>
<sequence>MSTTDSAKGVSARFSDPDADVLILSSDGTLFRIHNQNLSCNSCFAPPDITNSSSVGEPAHFDEPGSVLEVLFQFLYHDPPPKPLVVDGNLNHDHVVEIWRAAHKYRIGFAISAIDLALKYELDRIDENDANNFEFTKDVFRHLSNNSGADCVFDAMGRHILHLEVSVVQEFGNLRILAAFLLYRDAWVGNYYAKMGHHSGLSGHIDSPFGPGYTESRIQSCILSHSARANEVVESGTKWPG</sequence>
<keyword evidence="2" id="KW-1185">Reference proteome</keyword>
<proteinExistence type="predicted"/>
<dbReference type="OrthoDB" id="3184970at2759"/>
<gene>
    <name evidence="1" type="ORF">CYLTODRAFT_443045</name>
</gene>
<dbReference type="EMBL" id="KN880494">
    <property type="protein sequence ID" value="KIY68886.1"/>
    <property type="molecule type" value="Genomic_DNA"/>
</dbReference>
<dbReference type="Proteomes" id="UP000054007">
    <property type="component" value="Unassembled WGS sequence"/>
</dbReference>
<evidence type="ECO:0008006" key="3">
    <source>
        <dbReference type="Google" id="ProtNLM"/>
    </source>
</evidence>
<reference evidence="1 2" key="1">
    <citation type="journal article" date="2015" name="Fungal Genet. Biol.">
        <title>Evolution of novel wood decay mechanisms in Agaricales revealed by the genome sequences of Fistulina hepatica and Cylindrobasidium torrendii.</title>
        <authorList>
            <person name="Floudas D."/>
            <person name="Held B.W."/>
            <person name="Riley R."/>
            <person name="Nagy L.G."/>
            <person name="Koehler G."/>
            <person name="Ransdell A.S."/>
            <person name="Younus H."/>
            <person name="Chow J."/>
            <person name="Chiniquy J."/>
            <person name="Lipzen A."/>
            <person name="Tritt A."/>
            <person name="Sun H."/>
            <person name="Haridas S."/>
            <person name="LaButti K."/>
            <person name="Ohm R.A."/>
            <person name="Kues U."/>
            <person name="Blanchette R.A."/>
            <person name="Grigoriev I.V."/>
            <person name="Minto R.E."/>
            <person name="Hibbett D.S."/>
        </authorList>
    </citation>
    <scope>NUCLEOTIDE SEQUENCE [LARGE SCALE GENOMIC DNA]</scope>
    <source>
        <strain evidence="1 2">FP15055 ss-10</strain>
    </source>
</reference>
<organism evidence="1 2">
    <name type="scientific">Cylindrobasidium torrendii FP15055 ss-10</name>
    <dbReference type="NCBI Taxonomy" id="1314674"/>
    <lineage>
        <taxon>Eukaryota</taxon>
        <taxon>Fungi</taxon>
        <taxon>Dikarya</taxon>
        <taxon>Basidiomycota</taxon>
        <taxon>Agaricomycotina</taxon>
        <taxon>Agaricomycetes</taxon>
        <taxon>Agaricomycetidae</taxon>
        <taxon>Agaricales</taxon>
        <taxon>Marasmiineae</taxon>
        <taxon>Physalacriaceae</taxon>
        <taxon>Cylindrobasidium</taxon>
    </lineage>
</organism>
<protein>
    <recommendedName>
        <fullName evidence="3">BTB domain-containing protein</fullName>
    </recommendedName>
</protein>
<evidence type="ECO:0000313" key="2">
    <source>
        <dbReference type="Proteomes" id="UP000054007"/>
    </source>
</evidence>